<dbReference type="EMBL" id="BEXD01003313">
    <property type="protein sequence ID" value="GBC00816.1"/>
    <property type="molecule type" value="Genomic_DNA"/>
</dbReference>
<accession>A0A2Z6RDZ8</accession>
<name>A0A2Z6RDZ8_9GLOM</name>
<proteinExistence type="predicted"/>
<feature type="non-terminal residue" evidence="1">
    <location>
        <position position="1"/>
    </location>
</feature>
<reference evidence="1 2" key="1">
    <citation type="submission" date="2017-11" db="EMBL/GenBank/DDBJ databases">
        <title>The genome of Rhizophagus clarus HR1 reveals common genetic basis of auxotrophy among arbuscular mycorrhizal fungi.</title>
        <authorList>
            <person name="Kobayashi Y."/>
        </authorList>
    </citation>
    <scope>NUCLEOTIDE SEQUENCE [LARGE SCALE GENOMIC DNA]</scope>
    <source>
        <strain evidence="1 2">HR1</strain>
    </source>
</reference>
<keyword evidence="2" id="KW-1185">Reference proteome</keyword>
<dbReference type="Proteomes" id="UP000247702">
    <property type="component" value="Unassembled WGS sequence"/>
</dbReference>
<comment type="caution">
    <text evidence="1">The sequence shown here is derived from an EMBL/GenBank/DDBJ whole genome shotgun (WGS) entry which is preliminary data.</text>
</comment>
<organism evidence="1 2">
    <name type="scientific">Rhizophagus clarus</name>
    <dbReference type="NCBI Taxonomy" id="94130"/>
    <lineage>
        <taxon>Eukaryota</taxon>
        <taxon>Fungi</taxon>
        <taxon>Fungi incertae sedis</taxon>
        <taxon>Mucoromycota</taxon>
        <taxon>Glomeromycotina</taxon>
        <taxon>Glomeromycetes</taxon>
        <taxon>Glomerales</taxon>
        <taxon>Glomeraceae</taxon>
        <taxon>Rhizophagus</taxon>
    </lineage>
</organism>
<sequence>ESLKAQDVKPVCRPKPKPKPWYHDDWELYAQDSCLDESPNPFDEDKNDDRHLQQLFDIASGSAPRNTLE</sequence>
<evidence type="ECO:0000313" key="1">
    <source>
        <dbReference type="EMBL" id="GBC00816.1"/>
    </source>
</evidence>
<evidence type="ECO:0000313" key="2">
    <source>
        <dbReference type="Proteomes" id="UP000247702"/>
    </source>
</evidence>
<gene>
    <name evidence="1" type="ORF">RclHR1_39800001</name>
</gene>
<dbReference type="AlphaFoldDB" id="A0A2Z6RDZ8"/>
<protein>
    <submittedName>
        <fullName evidence="1">Uncharacterized protein</fullName>
    </submittedName>
</protein>